<feature type="compositionally biased region" description="Acidic residues" evidence="1">
    <location>
        <begin position="220"/>
        <end position="245"/>
    </location>
</feature>
<dbReference type="PANTHER" id="PTHR46602:SF1">
    <property type="entry name" value="PROTEIN SUPPRESSOR OF GENE SILENCING 3"/>
    <property type="match status" value="1"/>
</dbReference>
<evidence type="ECO:0000256" key="1">
    <source>
        <dbReference type="SAM" id="MobiDB-lite"/>
    </source>
</evidence>
<dbReference type="InterPro" id="IPR005380">
    <property type="entry name" value="XS_domain"/>
</dbReference>
<dbReference type="OrthoDB" id="1936239at2759"/>
<evidence type="ECO:0000313" key="3">
    <source>
        <dbReference type="RefSeq" id="XP_016509674.1"/>
    </source>
</evidence>
<organism evidence="3">
    <name type="scientific">Nicotiana tabacum</name>
    <name type="common">Common tobacco</name>
    <dbReference type="NCBI Taxonomy" id="4097"/>
    <lineage>
        <taxon>Eukaryota</taxon>
        <taxon>Viridiplantae</taxon>
        <taxon>Streptophyta</taxon>
        <taxon>Embryophyta</taxon>
        <taxon>Tracheophyta</taxon>
        <taxon>Spermatophyta</taxon>
        <taxon>Magnoliopsida</taxon>
        <taxon>eudicotyledons</taxon>
        <taxon>Gunneridae</taxon>
        <taxon>Pentapetalae</taxon>
        <taxon>asterids</taxon>
        <taxon>lamiids</taxon>
        <taxon>Solanales</taxon>
        <taxon>Solanaceae</taxon>
        <taxon>Nicotianoideae</taxon>
        <taxon>Nicotianeae</taxon>
        <taxon>Nicotiana</taxon>
    </lineage>
</organism>
<dbReference type="PANTHER" id="PTHR46602">
    <property type="entry name" value="PROTEIN SUPPRESSOR OF GENE SILENCING 3"/>
    <property type="match status" value="1"/>
</dbReference>
<sequence length="846" mass="95878">MENMVLPSFSSLFLHLDYCGVQSLVAGADPGWTLCALCLIRSSPYLQEIEIQKSPVRVVHPKMSSSKRVGKSSNSSGKQKAICETTTTPTVDDINVGVEDMGLNSDQNDGWIVCSRKSKNKGGSSSAGMKQWISQNPTPKAKLGMRNNIVGSSGQGSRNNWSTPNYHPRKPAGRECYTPTPAAVPPALKNGWDWSSVARSNEDHDTYSPVADVKASCEHDGEDNESDLPDDDSDDELPSDDDFDDHSDVNEMSHEVLKESRWFKNLFKCLDSLTVTEINDPERQWHCPACKGGPGAIEWFPGIQSVMNHAKTKGFRMKLHRQLAQLLEEELRRRGTSVVPPGQVYGRWGGGEYEDKEIVWPPTAIIVNTVLEKDENDKWIGMGNQELRDYFSSYAAVKAARSSYGPQGHRGISVLIFEATPVGYMEAVLLSEQFSEKGSDRDAWEHNPVLFYPGGKRKLYGYMAEKRDMDNFNRHSHGKSRLKFEMRSYKETVSNPAMQMSEDNQQLIWFKNQASKHQKRAKATEESLRLVSEKHRQTVEENKIVRLRTKMHHERNKEEMEYLEQFFNDQLKMIYDARTAEEDKFEKIQQEQREMIYQSNATISSAEDHRLRAEKVAKFIKLQDKDMEEFVEERDNLIRAHEDRVGSMRRKYLLQYSEEAVALEKNFDLELAKLMEKYSSKQSEQDLIVDQSNMMPPTGNLKRLFIKDDEKFKSISLENASNLSELSVSLERVVTGREGKPVSDLVTFVGTLSKVKILPLNGMFPQLLDEAPVLPMLLPSSYSLKILELKGVNFMDFNQISVVVLLLASAPNLQELYVEASTIERAKPGTSLGLSKMLGLLHNFSP</sequence>
<feature type="compositionally biased region" description="Low complexity" evidence="1">
    <location>
        <begin position="62"/>
        <end position="78"/>
    </location>
</feature>
<feature type="compositionally biased region" description="Polar residues" evidence="1">
    <location>
        <begin position="149"/>
        <end position="165"/>
    </location>
</feature>
<dbReference type="GO" id="GO:0031047">
    <property type="term" value="P:regulatory ncRNA-mediated gene silencing"/>
    <property type="evidence" value="ECO:0007669"/>
    <property type="project" value="InterPro"/>
</dbReference>
<dbReference type="Gene3D" id="3.30.70.2890">
    <property type="entry name" value="XS domain"/>
    <property type="match status" value="1"/>
</dbReference>
<feature type="region of interest" description="Disordered" evidence="1">
    <location>
        <begin position="60"/>
        <end position="81"/>
    </location>
</feature>
<protein>
    <submittedName>
        <fullName evidence="3">Protein SUPPRESSOR OF GENE SILENCING 3-like isoform X2</fullName>
    </submittedName>
</protein>
<feature type="region of interest" description="Disordered" evidence="1">
    <location>
        <begin position="137"/>
        <end position="182"/>
    </location>
</feature>
<proteinExistence type="predicted"/>
<feature type="region of interest" description="Disordered" evidence="1">
    <location>
        <begin position="215"/>
        <end position="248"/>
    </location>
</feature>
<evidence type="ECO:0000259" key="2">
    <source>
        <dbReference type="Pfam" id="PF03468"/>
    </source>
</evidence>
<dbReference type="InterPro" id="IPR038588">
    <property type="entry name" value="XS_domain_sf"/>
</dbReference>
<dbReference type="GO" id="GO:0051607">
    <property type="term" value="P:defense response to virus"/>
    <property type="evidence" value="ECO:0007669"/>
    <property type="project" value="InterPro"/>
</dbReference>
<reference evidence="3" key="1">
    <citation type="submission" date="2025-08" db="UniProtKB">
        <authorList>
            <consortium name="RefSeq"/>
        </authorList>
    </citation>
    <scope>IDENTIFICATION</scope>
</reference>
<dbReference type="Pfam" id="PF03468">
    <property type="entry name" value="XS"/>
    <property type="match status" value="1"/>
</dbReference>
<dbReference type="AlphaFoldDB" id="A0A1S4D8Y6"/>
<feature type="domain" description="XS" evidence="2">
    <location>
        <begin position="355"/>
        <end position="470"/>
    </location>
</feature>
<dbReference type="InterPro" id="IPR044287">
    <property type="entry name" value="SGS3"/>
</dbReference>
<gene>
    <name evidence="3" type="primary">LOC107827118</name>
</gene>
<accession>A0A1S4D8Y6</accession>
<name>A0A1S4D8Y6_TOBAC</name>
<dbReference type="RefSeq" id="XP_016509674.1">
    <property type="nucleotide sequence ID" value="XM_016654188.1"/>
</dbReference>